<feature type="region of interest" description="Disordered" evidence="7">
    <location>
        <begin position="263"/>
        <end position="288"/>
    </location>
</feature>
<sequence>HLDVGFRYHLESPISTSVRKEDDRITYINKGQFYGITLEYVPDPERSLKNTPVKSLIMLVFREEKSAEDEMKAWQFWHSRQHSIKQRILDADMKNSSGIVGPVEETAHNAITFYWNPLEGPAKINVAVQCLSTDFSNQKGVKGLPLHMQVDTYDEYCEGAQPVSRGYSQIKVFCDKGAERKTRDEERRAQKRKLTATQNGRKKIEEMYHTSCERTEFYSMAELTKPPVLFTPSESLGKLMQQQQDLQGNNAKVTEISFYSSGSLDDPSLQGPEACTRSTSTNDSLHDWSGIYTQNRDRDLPPNNEINPVVPPSKKLKIFPPNRVMIYVRQDKEEIFQPLHIVPPSLTGLTKAIEMKYKVPANKIKNLYKQCKKG</sequence>
<name>A0A1V9XT06_9ACAR</name>
<keyword evidence="5 6" id="KW-0539">Nucleus</keyword>
<evidence type="ECO:0000256" key="1">
    <source>
        <dbReference type="ARBA" id="ARBA00004123"/>
    </source>
</evidence>
<accession>A0A1V9XT06</accession>
<evidence type="ECO:0000256" key="3">
    <source>
        <dbReference type="ARBA" id="ARBA00023125"/>
    </source>
</evidence>
<feature type="non-terminal residue" evidence="9">
    <location>
        <position position="1"/>
    </location>
</feature>
<keyword evidence="2" id="KW-0805">Transcription regulation</keyword>
<proteinExistence type="predicted"/>
<evidence type="ECO:0000259" key="8">
    <source>
        <dbReference type="PROSITE" id="PS51968"/>
    </source>
</evidence>
<evidence type="ECO:0000256" key="4">
    <source>
        <dbReference type="ARBA" id="ARBA00023163"/>
    </source>
</evidence>
<evidence type="ECO:0000313" key="9">
    <source>
        <dbReference type="EMBL" id="OQR76627.1"/>
    </source>
</evidence>
<dbReference type="GO" id="GO:0005634">
    <property type="term" value="C:nucleus"/>
    <property type="evidence" value="ECO:0007669"/>
    <property type="project" value="UniProtKB-SubCell"/>
</dbReference>
<feature type="compositionally biased region" description="Basic and acidic residues" evidence="7">
    <location>
        <begin position="178"/>
        <end position="188"/>
    </location>
</feature>
<feature type="domain" description="Grh/CP2 DB" evidence="8">
    <location>
        <begin position="1"/>
        <end position="231"/>
    </location>
</feature>
<dbReference type="PROSITE" id="PS51968">
    <property type="entry name" value="GRH_CP2_DB"/>
    <property type="match status" value="1"/>
</dbReference>
<dbReference type="STRING" id="418985.A0A1V9XT06"/>
<reference evidence="9 10" key="1">
    <citation type="journal article" date="2017" name="Gigascience">
        <title>Draft genome of the honey bee ectoparasitic mite, Tropilaelaps mercedesae, is shaped by the parasitic life history.</title>
        <authorList>
            <person name="Dong X."/>
            <person name="Armstrong S.D."/>
            <person name="Xia D."/>
            <person name="Makepeace B.L."/>
            <person name="Darby A.C."/>
            <person name="Kadowaki T."/>
        </authorList>
    </citation>
    <scope>NUCLEOTIDE SEQUENCE [LARGE SCALE GENOMIC DNA]</scope>
    <source>
        <strain evidence="9">Wuxi-XJTLU</strain>
    </source>
</reference>
<dbReference type="Proteomes" id="UP000192247">
    <property type="component" value="Unassembled WGS sequence"/>
</dbReference>
<protein>
    <submittedName>
        <fullName evidence="9">Protein grainyhead-like</fullName>
    </submittedName>
</protein>
<dbReference type="InterPro" id="IPR040167">
    <property type="entry name" value="TF_CP2-like"/>
</dbReference>
<dbReference type="OrthoDB" id="7680836at2759"/>
<dbReference type="PANTHER" id="PTHR11037">
    <property type="entry name" value="TRANSCRIPTION FACTOR CP2"/>
    <property type="match status" value="1"/>
</dbReference>
<evidence type="ECO:0000313" key="10">
    <source>
        <dbReference type="Proteomes" id="UP000192247"/>
    </source>
</evidence>
<evidence type="ECO:0000256" key="5">
    <source>
        <dbReference type="ARBA" id="ARBA00023242"/>
    </source>
</evidence>
<comment type="caution">
    <text evidence="9">The sequence shown here is derived from an EMBL/GenBank/DDBJ whole genome shotgun (WGS) entry which is preliminary data.</text>
</comment>
<dbReference type="PANTHER" id="PTHR11037:SF20">
    <property type="entry name" value="PROTEIN GRAINYHEAD"/>
    <property type="match status" value="1"/>
</dbReference>
<dbReference type="InterPro" id="IPR007604">
    <property type="entry name" value="CP2"/>
</dbReference>
<dbReference type="Pfam" id="PF04516">
    <property type="entry name" value="CP2"/>
    <property type="match status" value="1"/>
</dbReference>
<organism evidence="9 10">
    <name type="scientific">Tropilaelaps mercedesae</name>
    <dbReference type="NCBI Taxonomy" id="418985"/>
    <lineage>
        <taxon>Eukaryota</taxon>
        <taxon>Metazoa</taxon>
        <taxon>Ecdysozoa</taxon>
        <taxon>Arthropoda</taxon>
        <taxon>Chelicerata</taxon>
        <taxon>Arachnida</taxon>
        <taxon>Acari</taxon>
        <taxon>Parasitiformes</taxon>
        <taxon>Mesostigmata</taxon>
        <taxon>Gamasina</taxon>
        <taxon>Dermanyssoidea</taxon>
        <taxon>Laelapidae</taxon>
        <taxon>Tropilaelaps</taxon>
    </lineage>
</organism>
<keyword evidence="3 6" id="KW-0238">DNA-binding</keyword>
<evidence type="ECO:0000256" key="7">
    <source>
        <dbReference type="SAM" id="MobiDB-lite"/>
    </source>
</evidence>
<evidence type="ECO:0000256" key="6">
    <source>
        <dbReference type="PROSITE-ProRule" id="PRU01313"/>
    </source>
</evidence>
<dbReference type="Pfam" id="PF25416">
    <property type="entry name" value="GRHL1_C"/>
    <property type="match status" value="1"/>
</dbReference>
<dbReference type="GO" id="GO:0000978">
    <property type="term" value="F:RNA polymerase II cis-regulatory region sequence-specific DNA binding"/>
    <property type="evidence" value="ECO:0007669"/>
    <property type="project" value="TreeGrafter"/>
</dbReference>
<dbReference type="GO" id="GO:0001228">
    <property type="term" value="F:DNA-binding transcription activator activity, RNA polymerase II-specific"/>
    <property type="evidence" value="ECO:0007669"/>
    <property type="project" value="TreeGrafter"/>
</dbReference>
<dbReference type="InterPro" id="IPR057520">
    <property type="entry name" value="GRHL1/CP2_C"/>
</dbReference>
<gene>
    <name evidence="9" type="ORF">BIW11_07662</name>
</gene>
<keyword evidence="10" id="KW-1185">Reference proteome</keyword>
<keyword evidence="4" id="KW-0804">Transcription</keyword>
<comment type="subcellular location">
    <subcellularLocation>
        <location evidence="1 6">Nucleus</location>
    </subcellularLocation>
</comment>
<feature type="region of interest" description="Disordered" evidence="7">
    <location>
        <begin position="178"/>
        <end position="198"/>
    </location>
</feature>
<evidence type="ECO:0000256" key="2">
    <source>
        <dbReference type="ARBA" id="ARBA00023015"/>
    </source>
</evidence>
<dbReference type="AlphaFoldDB" id="A0A1V9XT06"/>
<dbReference type="EMBL" id="MNPL01004600">
    <property type="protein sequence ID" value="OQR76627.1"/>
    <property type="molecule type" value="Genomic_DNA"/>
</dbReference>
<dbReference type="InParanoid" id="A0A1V9XT06"/>